<dbReference type="EMBL" id="VLJV01000002">
    <property type="protein sequence ID" value="TWH15939.1"/>
    <property type="molecule type" value="Genomic_DNA"/>
</dbReference>
<dbReference type="Proteomes" id="UP000317303">
    <property type="component" value="Unassembled WGS sequence"/>
</dbReference>
<feature type="transmembrane region" description="Helical" evidence="1">
    <location>
        <begin position="44"/>
        <end position="62"/>
    </location>
</feature>
<keyword evidence="1" id="KW-0472">Membrane</keyword>
<dbReference type="RefSeq" id="WP_030534173.1">
    <property type="nucleotide sequence ID" value="NZ_JOIJ01000025.1"/>
</dbReference>
<dbReference type="EMBL" id="VLJV01000002">
    <property type="protein sequence ID" value="TWH16002.1"/>
    <property type="molecule type" value="Genomic_DNA"/>
</dbReference>
<keyword evidence="1" id="KW-1133">Transmembrane helix</keyword>
<accession>A0A660C4A4</accession>
<organism evidence="3 4">
    <name type="scientific">Prauserella rugosa</name>
    <dbReference type="NCBI Taxonomy" id="43354"/>
    <lineage>
        <taxon>Bacteria</taxon>
        <taxon>Bacillati</taxon>
        <taxon>Actinomycetota</taxon>
        <taxon>Actinomycetes</taxon>
        <taxon>Pseudonocardiales</taxon>
        <taxon>Pseudonocardiaceae</taxon>
        <taxon>Prauserella</taxon>
    </lineage>
</organism>
<evidence type="ECO:0000313" key="3">
    <source>
        <dbReference type="EMBL" id="TWH16002.1"/>
    </source>
</evidence>
<reference evidence="3 4" key="1">
    <citation type="submission" date="2019-07" db="EMBL/GenBank/DDBJ databases">
        <title>R&amp;d 2014.</title>
        <authorList>
            <person name="Klenk H.-P."/>
        </authorList>
    </citation>
    <scope>NUCLEOTIDE SEQUENCE [LARGE SCALE GENOMIC DNA]</scope>
    <source>
        <strain evidence="3 4">DSM 43194</strain>
    </source>
</reference>
<keyword evidence="4" id="KW-1185">Reference proteome</keyword>
<keyword evidence="1" id="KW-0812">Transmembrane</keyword>
<dbReference type="AlphaFoldDB" id="A0A660C4A4"/>
<evidence type="ECO:0000313" key="2">
    <source>
        <dbReference type="EMBL" id="TWH15939.1"/>
    </source>
</evidence>
<comment type="caution">
    <text evidence="3">The sequence shown here is derived from an EMBL/GenBank/DDBJ whole genome shotgun (WGS) entry which is preliminary data.</text>
</comment>
<evidence type="ECO:0000313" key="4">
    <source>
        <dbReference type="Proteomes" id="UP000317303"/>
    </source>
</evidence>
<sequence length="79" mass="8203">MTGTEIRELAVWRQVALVIVTVLAAGATGAGLAFTVATADIRPALYAAVAVTLMLIVGLHLAEPAGDVEDSEIDDEVRL</sequence>
<gene>
    <name evidence="2" type="ORF">JD82_04927</name>
    <name evidence="3" type="ORF">JD82_04990</name>
</gene>
<evidence type="ECO:0000256" key="1">
    <source>
        <dbReference type="SAM" id="Phobius"/>
    </source>
</evidence>
<proteinExistence type="predicted"/>
<name>A0A660C4A4_9PSEU</name>
<protein>
    <submittedName>
        <fullName evidence="3">Uncharacterized protein</fullName>
    </submittedName>
</protein>
<feature type="transmembrane region" description="Helical" evidence="1">
    <location>
        <begin position="15"/>
        <end position="37"/>
    </location>
</feature>